<dbReference type="GO" id="GO:0005576">
    <property type="term" value="C:extracellular region"/>
    <property type="evidence" value="ECO:0007669"/>
    <property type="project" value="InterPro"/>
</dbReference>
<dbReference type="AlphaFoldDB" id="A0A6A4V9C0"/>
<dbReference type="PROSITE" id="PS50940">
    <property type="entry name" value="CHIT_BIND_II"/>
    <property type="match status" value="2"/>
</dbReference>
<dbReference type="GO" id="GO:0008061">
    <property type="term" value="F:chitin binding"/>
    <property type="evidence" value="ECO:0007669"/>
    <property type="project" value="InterPro"/>
</dbReference>
<protein>
    <recommendedName>
        <fullName evidence="2">Chitin-binding type-2 domain-containing protein</fullName>
    </recommendedName>
</protein>
<evidence type="ECO:0000313" key="4">
    <source>
        <dbReference type="Proteomes" id="UP000440578"/>
    </source>
</evidence>
<feature type="compositionally biased region" description="Low complexity" evidence="1">
    <location>
        <begin position="106"/>
        <end position="116"/>
    </location>
</feature>
<feature type="domain" description="Chitin-binding type-2" evidence="2">
    <location>
        <begin position="1"/>
        <end position="43"/>
    </location>
</feature>
<dbReference type="InterPro" id="IPR002557">
    <property type="entry name" value="Chitin-bd_dom"/>
</dbReference>
<gene>
    <name evidence="3" type="ORF">FJT64_010672</name>
</gene>
<dbReference type="InterPro" id="IPR052976">
    <property type="entry name" value="Scoloptoxin-like"/>
</dbReference>
<feature type="domain" description="Chitin-binding type-2" evidence="2">
    <location>
        <begin position="225"/>
        <end position="288"/>
    </location>
</feature>
<name>A0A6A4V9C0_AMPAM</name>
<dbReference type="SMART" id="SM00494">
    <property type="entry name" value="ChtBD2"/>
    <property type="match status" value="1"/>
</dbReference>
<feature type="region of interest" description="Disordered" evidence="1">
    <location>
        <begin position="75"/>
        <end position="136"/>
    </location>
</feature>
<dbReference type="EMBL" id="VIIS01001902">
    <property type="protein sequence ID" value="KAF0291176.1"/>
    <property type="molecule type" value="Genomic_DNA"/>
</dbReference>
<dbReference type="Gene3D" id="2.170.140.10">
    <property type="entry name" value="Chitin binding domain"/>
    <property type="match status" value="1"/>
</dbReference>
<proteinExistence type="predicted"/>
<dbReference type="OrthoDB" id="10065127at2759"/>
<dbReference type="InterPro" id="IPR036508">
    <property type="entry name" value="Chitin-bd_dom_sf"/>
</dbReference>
<keyword evidence="4" id="KW-1185">Reference proteome</keyword>
<evidence type="ECO:0000313" key="3">
    <source>
        <dbReference type="EMBL" id="KAF0291176.1"/>
    </source>
</evidence>
<dbReference type="SUPFAM" id="SSF57625">
    <property type="entry name" value="Invertebrate chitin-binding proteins"/>
    <property type="match status" value="1"/>
</dbReference>
<feature type="compositionally biased region" description="Basic residues" evidence="1">
    <location>
        <begin position="124"/>
        <end position="135"/>
    </location>
</feature>
<comment type="caution">
    <text evidence="3">The sequence shown here is derived from an EMBL/GenBank/DDBJ whole genome shotgun (WGS) entry which is preliminary data.</text>
</comment>
<evidence type="ECO:0000259" key="2">
    <source>
        <dbReference type="PROSITE" id="PS50940"/>
    </source>
</evidence>
<dbReference type="Pfam" id="PF01607">
    <property type="entry name" value="CBM_14"/>
    <property type="match status" value="1"/>
</dbReference>
<evidence type="ECO:0000256" key="1">
    <source>
        <dbReference type="SAM" id="MobiDB-lite"/>
    </source>
</evidence>
<dbReference type="PANTHER" id="PTHR22933">
    <property type="entry name" value="FI18007P1-RELATED"/>
    <property type="match status" value="1"/>
</dbReference>
<organism evidence="3 4">
    <name type="scientific">Amphibalanus amphitrite</name>
    <name type="common">Striped barnacle</name>
    <name type="synonym">Balanus amphitrite</name>
    <dbReference type="NCBI Taxonomy" id="1232801"/>
    <lineage>
        <taxon>Eukaryota</taxon>
        <taxon>Metazoa</taxon>
        <taxon>Ecdysozoa</taxon>
        <taxon>Arthropoda</taxon>
        <taxon>Crustacea</taxon>
        <taxon>Multicrustacea</taxon>
        <taxon>Cirripedia</taxon>
        <taxon>Thoracica</taxon>
        <taxon>Thoracicalcarea</taxon>
        <taxon>Balanomorpha</taxon>
        <taxon>Balanoidea</taxon>
        <taxon>Balanidae</taxon>
        <taxon>Amphibalaninae</taxon>
        <taxon>Amphibalanus</taxon>
    </lineage>
</organism>
<reference evidence="3 4" key="1">
    <citation type="submission" date="2019-07" db="EMBL/GenBank/DDBJ databases">
        <title>Draft genome assembly of a fouling barnacle, Amphibalanus amphitrite (Darwin, 1854): The first reference genome for Thecostraca.</title>
        <authorList>
            <person name="Kim W."/>
        </authorList>
    </citation>
    <scope>NUCLEOTIDE SEQUENCE [LARGE SCALE GENOMIC DNA]</scope>
    <source>
        <strain evidence="3">SNU_AA5</strain>
        <tissue evidence="3">Soma without cirri and trophi</tissue>
    </source>
</reference>
<accession>A0A6A4V9C0</accession>
<dbReference type="Proteomes" id="UP000440578">
    <property type="component" value="Unassembled WGS sequence"/>
</dbReference>
<dbReference type="PANTHER" id="PTHR22933:SF43">
    <property type="entry name" value="LP10131P"/>
    <property type="match status" value="1"/>
</dbReference>
<sequence>MFHVCTLGSKGETQDIKFMCLAGTVFDQKTRVCERSEEVPCIDVEHYDVNKELYHNSNKISVEFDGNVTDSAGGESVLHPYVPSGEEYEEASARYPPSDYRDDFSSEWSSGRSSTRTRSEVPVYRRRTGRRRGGRRVVPQQPAFIRFQTTTTSTTTTTTPSTTTRHPAAHETATVPIIPAASDPDRPRVIVTNGMPFVPKLDSPDPAPALTTEEEYSSLALPETNFSCEGKVSGGHYADPETNCKMFHICVIGADDTITDYKFLCGNNTAFEQKSRTCQEIDKIDCASSSVNYYVNNHLIIPRWLEDLVRRQASEAALQAKAALETQNRAIAERDEATPTKAPGLAESATDRQEPAKTYDDYYDYYVDYADYKDYFDSPDTGTSPEFTSRRLAPE</sequence>
<feature type="region of interest" description="Disordered" evidence="1">
    <location>
        <begin position="330"/>
        <end position="357"/>
    </location>
</feature>